<evidence type="ECO:0000313" key="18">
    <source>
        <dbReference type="Proteomes" id="UP000507112"/>
    </source>
</evidence>
<dbReference type="EMBL" id="CACUNS010000016">
    <property type="protein sequence ID" value="CAA6116231.1"/>
    <property type="molecule type" value="Genomic_DNA"/>
</dbReference>
<dbReference type="EMBL" id="CACTQT010000015">
    <property type="protein sequence ID" value="CAA4392492.1"/>
    <property type="molecule type" value="Genomic_DNA"/>
</dbReference>
<dbReference type="EMBL" id="CACTOE010000017">
    <property type="protein sequence ID" value="CAA4150247.1"/>
    <property type="molecule type" value="Genomic_DNA"/>
</dbReference>
<protein>
    <submittedName>
        <fullName evidence="6">Phage protein</fullName>
    </submittedName>
</protein>
<evidence type="ECO:0000313" key="4">
    <source>
        <dbReference type="EMBL" id="CAA4700604.1"/>
    </source>
</evidence>
<comment type="caution">
    <text evidence="6">The sequence shown here is derived from an EMBL/GenBank/DDBJ whole genome shotgun (WGS) entry which is preliminary data.</text>
</comment>
<evidence type="ECO:0000313" key="5">
    <source>
        <dbReference type="EMBL" id="CAA6116231.1"/>
    </source>
</evidence>
<evidence type="ECO:0000313" key="10">
    <source>
        <dbReference type="Proteomes" id="UP000293434"/>
    </source>
</evidence>
<evidence type="ECO:0000313" key="9">
    <source>
        <dbReference type="EMBL" id="RZH90267.1"/>
    </source>
</evidence>
<dbReference type="EMBL" id="CAIGXB010000011">
    <property type="protein sequence ID" value="CAC5808233.1"/>
    <property type="molecule type" value="Genomic_DNA"/>
</dbReference>
<evidence type="ECO:0000313" key="1">
    <source>
        <dbReference type="EMBL" id="CAA4150247.1"/>
    </source>
</evidence>
<gene>
    <name evidence="9" type="ORF">EIG94_15015</name>
    <name evidence="1" type="ORF">SAMEA1029512_02260</name>
    <name evidence="2" type="ORF">SAMEA1029528_02388</name>
    <name evidence="3" type="ORF">SAMEA2078260_02320</name>
    <name evidence="5" type="ORF">SAMEA2078588_02307</name>
    <name evidence="6" type="ORF">SAMEA2080344_02362</name>
    <name evidence="4" type="ORF">SAMEA2081063_02348</name>
    <name evidence="7" type="ORF">SAMEA4008575_02451</name>
    <name evidence="8" type="ORF">SAMEA70146418_02425</name>
</gene>
<dbReference type="EMBL" id="RQTC01000388">
    <property type="protein sequence ID" value="RZH90267.1"/>
    <property type="molecule type" value="Genomic_DNA"/>
</dbReference>
<dbReference type="Proteomes" id="UP000443506">
    <property type="component" value="Unassembled WGS sequence"/>
</dbReference>
<evidence type="ECO:0000313" key="15">
    <source>
        <dbReference type="Proteomes" id="UP000459586"/>
    </source>
</evidence>
<evidence type="ECO:0000313" key="11">
    <source>
        <dbReference type="Proteomes" id="UP000442696"/>
    </source>
</evidence>
<evidence type="ECO:0000313" key="3">
    <source>
        <dbReference type="EMBL" id="CAA4392492.1"/>
    </source>
</evidence>
<evidence type="ECO:0000313" key="2">
    <source>
        <dbReference type="EMBL" id="CAA4155202.1"/>
    </source>
</evidence>
<dbReference type="AlphaFoldDB" id="A0A2I7Y982"/>
<dbReference type="RefSeq" id="WP_000424936.1">
    <property type="nucleotide sequence ID" value="NZ_AP025249.1"/>
</dbReference>
<reference evidence="9 10" key="1">
    <citation type="submission" date="2018-11" db="EMBL/GenBank/DDBJ databases">
        <title>Genomic profiling of Staphylococcus species from a Poultry farm system in KwaZulu-Natal, South Africa.</title>
        <authorList>
            <person name="Amoako D.G."/>
            <person name="Somboro A.M."/>
            <person name="Abia A.L.K."/>
            <person name="Bester L.A."/>
            <person name="Essack S.Y."/>
        </authorList>
    </citation>
    <scope>NUCLEOTIDE SEQUENCE [LARGE SCALE GENOMIC DNA]</scope>
    <source>
        <strain evidence="9 10">SA9</strain>
    </source>
</reference>
<evidence type="ECO:0000313" key="14">
    <source>
        <dbReference type="Proteomes" id="UP000443708"/>
    </source>
</evidence>
<dbReference type="Proteomes" id="UP000459586">
    <property type="component" value="Unassembled WGS sequence"/>
</dbReference>
<dbReference type="Proteomes" id="UP000293434">
    <property type="component" value="Unassembled WGS sequence"/>
</dbReference>
<dbReference type="EMBL" id="CAIIGD010000010">
    <property type="protein sequence ID" value="CAC8231434.1"/>
    <property type="molecule type" value="Genomic_DNA"/>
</dbReference>
<evidence type="ECO:0000313" key="12">
    <source>
        <dbReference type="Proteomes" id="UP000442782"/>
    </source>
</evidence>
<dbReference type="Proteomes" id="UP000442696">
    <property type="component" value="Unassembled WGS sequence"/>
</dbReference>
<dbReference type="EMBL" id="CACURZ010000016">
    <property type="protein sequence ID" value="CAA6381024.1"/>
    <property type="molecule type" value="Genomic_DNA"/>
</dbReference>
<dbReference type="Proteomes" id="UP000443708">
    <property type="component" value="Unassembled WGS sequence"/>
</dbReference>
<sequence>MELYTTEKGTKLYYSTDYDLGGYNHFTGQNKARGYYLEVRRNAREFGAFEDLTQPTGAARMLLIEVTRKSKKQETNAASMALEKVEEIAQYYNL</sequence>
<proteinExistence type="predicted"/>
<dbReference type="EMBL" id="CACTWD010000017">
    <property type="protein sequence ID" value="CAA4700604.1"/>
    <property type="molecule type" value="Genomic_DNA"/>
</dbReference>
<reference evidence="11 12" key="2">
    <citation type="submission" date="2019-12" db="EMBL/GenBank/DDBJ databases">
        <authorList>
            <consortium name="Pathogen Informatics"/>
        </authorList>
    </citation>
    <scope>NUCLEOTIDE SEQUENCE [LARGE SCALE GENOMIC DNA]</scope>
    <source>
        <strain evidence="8 18">MOS105</strain>
        <strain evidence="2 14">S040_N01_C01</strain>
        <strain evidence="1 12">S087_N01_C01</strain>
        <strain evidence="7 17">SG160</strain>
        <strain evidence="5 16">T012_N10_C04</strain>
        <strain evidence="3 11">T012_N16_C08</strain>
        <strain evidence="4 13">T065_N03_C06</strain>
        <strain evidence="6 15">T197_A02_C01</strain>
    </source>
</reference>
<dbReference type="Proteomes" id="UP000507112">
    <property type="component" value="Unassembled WGS sequence"/>
</dbReference>
<evidence type="ECO:0000313" key="17">
    <source>
        <dbReference type="Proteomes" id="UP000505390"/>
    </source>
</evidence>
<accession>A0A2I7Y982</accession>
<evidence type="ECO:0000313" key="6">
    <source>
        <dbReference type="EMBL" id="CAA6381024.1"/>
    </source>
</evidence>
<dbReference type="Proteomes" id="UP000442782">
    <property type="component" value="Unassembled WGS sequence"/>
</dbReference>
<name>A0A2I7Y982_STAAU</name>
<evidence type="ECO:0000313" key="7">
    <source>
        <dbReference type="EMBL" id="CAC5808233.1"/>
    </source>
</evidence>
<organism evidence="6 15">
    <name type="scientific">Staphylococcus aureus</name>
    <dbReference type="NCBI Taxonomy" id="1280"/>
    <lineage>
        <taxon>Bacteria</taxon>
        <taxon>Bacillati</taxon>
        <taxon>Bacillota</taxon>
        <taxon>Bacilli</taxon>
        <taxon>Bacillales</taxon>
        <taxon>Staphylococcaceae</taxon>
        <taxon>Staphylococcus</taxon>
    </lineage>
</organism>
<evidence type="ECO:0000313" key="8">
    <source>
        <dbReference type="EMBL" id="CAC8231434.1"/>
    </source>
</evidence>
<dbReference type="Proteomes" id="UP000505390">
    <property type="component" value="Unassembled WGS sequence"/>
</dbReference>
<evidence type="ECO:0000313" key="16">
    <source>
        <dbReference type="Proteomes" id="UP000459702"/>
    </source>
</evidence>
<dbReference type="Proteomes" id="UP000459702">
    <property type="component" value="Unassembled WGS sequence"/>
</dbReference>
<evidence type="ECO:0000313" key="13">
    <source>
        <dbReference type="Proteomes" id="UP000443506"/>
    </source>
</evidence>
<dbReference type="EMBL" id="CACTPI010000012">
    <property type="protein sequence ID" value="CAA4155202.1"/>
    <property type="molecule type" value="Genomic_DNA"/>
</dbReference>